<comment type="similarity">
    <text evidence="1">Belongs to the Gfo/Idh/MocA family.</text>
</comment>
<dbReference type="EMBL" id="AQHN01000095">
    <property type="protein sequence ID" value="ENN83840.1"/>
    <property type="molecule type" value="Genomic_DNA"/>
</dbReference>
<evidence type="ECO:0000259" key="3">
    <source>
        <dbReference type="Pfam" id="PF01408"/>
    </source>
</evidence>
<dbReference type="Proteomes" id="UP000012429">
    <property type="component" value="Unassembled WGS sequence"/>
</dbReference>
<name>N6UQ15_9HYPH</name>
<dbReference type="Gene3D" id="3.30.360.10">
    <property type="entry name" value="Dihydrodipicolinate Reductase, domain 2"/>
    <property type="match status" value="1"/>
</dbReference>
<dbReference type="PANTHER" id="PTHR22604">
    <property type="entry name" value="OXIDOREDUCTASES"/>
    <property type="match status" value="1"/>
</dbReference>
<dbReference type="PANTHER" id="PTHR22604:SF105">
    <property type="entry name" value="TRANS-1,2-DIHYDROBENZENE-1,2-DIOL DEHYDROGENASE"/>
    <property type="match status" value="1"/>
</dbReference>
<keyword evidence="2" id="KW-0560">Oxidoreductase</keyword>
<gene>
    <name evidence="5" type="ORF">RHSP_41436</name>
</gene>
<protein>
    <submittedName>
        <fullName evidence="5">Oxidoreductase family</fullName>
    </submittedName>
</protein>
<geneLocation type="plasmid" evidence="5">
    <name>pPRF81a</name>
</geneLocation>
<dbReference type="AlphaFoldDB" id="N6UQ15"/>
<proteinExistence type="inferred from homology"/>
<dbReference type="InterPro" id="IPR036291">
    <property type="entry name" value="NAD(P)-bd_dom_sf"/>
</dbReference>
<accession>N6UQ15</accession>
<comment type="caution">
    <text evidence="5">The sequence shown here is derived from an EMBL/GenBank/DDBJ whole genome shotgun (WGS) entry which is preliminary data.</text>
</comment>
<evidence type="ECO:0000256" key="1">
    <source>
        <dbReference type="ARBA" id="ARBA00010928"/>
    </source>
</evidence>
<feature type="domain" description="GFO/IDH/MocA-like oxidoreductase" evidence="4">
    <location>
        <begin position="137"/>
        <end position="253"/>
    </location>
</feature>
<dbReference type="PATRIC" id="fig|363754.4.peg.6753"/>
<reference evidence="5 6" key="1">
    <citation type="journal article" date="2012" name="BMC Genomics">
        <title>Genomic basis of broad host range and environmental adaptability of Rhizobium tropici CIAT 899 and Rhizobium sp. PRF 81 which are used in inoculants for common bean (Phaseolus vulgaris L.).</title>
        <authorList>
            <person name="Ormeno-Orrillo E."/>
            <person name="Menna P."/>
            <person name="Almeida L.G."/>
            <person name="Ollero F.J."/>
            <person name="Nicolas M.F."/>
            <person name="Pains Rodrigues E."/>
            <person name="Shigueyoshi Nakatani A."/>
            <person name="Silva Batista J.S."/>
            <person name="Oliveira Chueire L.M."/>
            <person name="Souza R.C."/>
            <person name="Ribeiro Vasconcelos A.T."/>
            <person name="Megias M."/>
            <person name="Hungria M."/>
            <person name="Martinez-Romero E."/>
        </authorList>
    </citation>
    <scope>NUCLEOTIDE SEQUENCE [LARGE SCALE GENOMIC DNA]</scope>
    <source>
        <strain evidence="5 6">PRF 81</strain>
        <plasmid evidence="5">pPRF81a</plasmid>
    </source>
</reference>
<keyword evidence="6" id="KW-1185">Reference proteome</keyword>
<dbReference type="Pfam" id="PF01408">
    <property type="entry name" value="GFO_IDH_MocA"/>
    <property type="match status" value="1"/>
</dbReference>
<sequence>MQRRRQLAKTIRWGILATGWIADLFVKDLIQTGHSVAAVGSRAQESADRFAKIYGIVRAHGSYQALVEDPHVDIIYIATPHPQHVSAAKLALNAGKHILVEKPFTLNAKEAAEIVDLARAKGLVVLEAMWTRFLPHMRRIRELIADGMIGEVRSITADHRQKLPDDPKHRLNALQLGGGALLDLGIYPVSFAWDILGKPASIKAMATFQDTGVDRQIAMLFQYASGAIVTTLSSSDSSGPNRASIVGTKGRIEIDRVWYSPTTFRVHDNENNILETFDGSVEGRGMQFQAEEAERLVRNGLIESEIMPPSQSVDIMATLDEVRAQIGLKYPSER</sequence>
<evidence type="ECO:0000313" key="5">
    <source>
        <dbReference type="EMBL" id="ENN83840.1"/>
    </source>
</evidence>
<evidence type="ECO:0000256" key="2">
    <source>
        <dbReference type="ARBA" id="ARBA00023002"/>
    </source>
</evidence>
<dbReference type="SUPFAM" id="SSF55347">
    <property type="entry name" value="Glyceraldehyde-3-phosphate dehydrogenase-like, C-terminal domain"/>
    <property type="match status" value="1"/>
</dbReference>
<dbReference type="InterPro" id="IPR050984">
    <property type="entry name" value="Gfo/Idh/MocA_domain"/>
</dbReference>
<evidence type="ECO:0000259" key="4">
    <source>
        <dbReference type="Pfam" id="PF22725"/>
    </source>
</evidence>
<dbReference type="Pfam" id="PF22725">
    <property type="entry name" value="GFO_IDH_MocA_C3"/>
    <property type="match status" value="1"/>
</dbReference>
<dbReference type="Gene3D" id="3.40.50.720">
    <property type="entry name" value="NAD(P)-binding Rossmann-like Domain"/>
    <property type="match status" value="1"/>
</dbReference>
<dbReference type="GO" id="GO:0000166">
    <property type="term" value="F:nucleotide binding"/>
    <property type="evidence" value="ECO:0007669"/>
    <property type="project" value="InterPro"/>
</dbReference>
<evidence type="ECO:0000313" key="6">
    <source>
        <dbReference type="Proteomes" id="UP000012429"/>
    </source>
</evidence>
<dbReference type="InterPro" id="IPR055170">
    <property type="entry name" value="GFO_IDH_MocA-like_dom"/>
</dbReference>
<keyword evidence="5" id="KW-0614">Plasmid</keyword>
<dbReference type="SUPFAM" id="SSF51735">
    <property type="entry name" value="NAD(P)-binding Rossmann-fold domains"/>
    <property type="match status" value="1"/>
</dbReference>
<dbReference type="GO" id="GO:0016491">
    <property type="term" value="F:oxidoreductase activity"/>
    <property type="evidence" value="ECO:0007669"/>
    <property type="project" value="UniProtKB-KW"/>
</dbReference>
<organism evidence="5 6">
    <name type="scientific">Rhizobium freirei PRF 81</name>
    <dbReference type="NCBI Taxonomy" id="363754"/>
    <lineage>
        <taxon>Bacteria</taxon>
        <taxon>Pseudomonadati</taxon>
        <taxon>Pseudomonadota</taxon>
        <taxon>Alphaproteobacteria</taxon>
        <taxon>Hyphomicrobiales</taxon>
        <taxon>Rhizobiaceae</taxon>
        <taxon>Rhizobium/Agrobacterium group</taxon>
        <taxon>Rhizobium</taxon>
    </lineage>
</organism>
<feature type="domain" description="Gfo/Idh/MocA-like oxidoreductase N-terminal" evidence="3">
    <location>
        <begin position="11"/>
        <end position="126"/>
    </location>
</feature>
<dbReference type="InterPro" id="IPR000683">
    <property type="entry name" value="Gfo/Idh/MocA-like_OxRdtase_N"/>
</dbReference>